<feature type="non-terminal residue" evidence="1">
    <location>
        <position position="243"/>
    </location>
</feature>
<name>A0ACD2ZWX7_9AGAR</name>
<accession>A0ACD2ZWX7</accession>
<evidence type="ECO:0000313" key="1">
    <source>
        <dbReference type="EMBL" id="TFK57864.1"/>
    </source>
</evidence>
<gene>
    <name evidence="1" type="ORF">BDN72DRAFT_966473</name>
</gene>
<reference evidence="1 2" key="1">
    <citation type="journal article" date="2019" name="Nat. Ecol. Evol.">
        <title>Megaphylogeny resolves global patterns of mushroom evolution.</title>
        <authorList>
            <person name="Varga T."/>
            <person name="Krizsan K."/>
            <person name="Foldi C."/>
            <person name="Dima B."/>
            <person name="Sanchez-Garcia M."/>
            <person name="Sanchez-Ramirez S."/>
            <person name="Szollosi G.J."/>
            <person name="Szarkandi J.G."/>
            <person name="Papp V."/>
            <person name="Albert L."/>
            <person name="Andreopoulos W."/>
            <person name="Angelini C."/>
            <person name="Antonin V."/>
            <person name="Barry K.W."/>
            <person name="Bougher N.L."/>
            <person name="Buchanan P."/>
            <person name="Buyck B."/>
            <person name="Bense V."/>
            <person name="Catcheside P."/>
            <person name="Chovatia M."/>
            <person name="Cooper J."/>
            <person name="Damon W."/>
            <person name="Desjardin D."/>
            <person name="Finy P."/>
            <person name="Geml J."/>
            <person name="Haridas S."/>
            <person name="Hughes K."/>
            <person name="Justo A."/>
            <person name="Karasinski D."/>
            <person name="Kautmanova I."/>
            <person name="Kiss B."/>
            <person name="Kocsube S."/>
            <person name="Kotiranta H."/>
            <person name="LaButti K.M."/>
            <person name="Lechner B.E."/>
            <person name="Liimatainen K."/>
            <person name="Lipzen A."/>
            <person name="Lukacs Z."/>
            <person name="Mihaltcheva S."/>
            <person name="Morgado L.N."/>
            <person name="Niskanen T."/>
            <person name="Noordeloos M.E."/>
            <person name="Ohm R.A."/>
            <person name="Ortiz-Santana B."/>
            <person name="Ovrebo C."/>
            <person name="Racz N."/>
            <person name="Riley R."/>
            <person name="Savchenko A."/>
            <person name="Shiryaev A."/>
            <person name="Soop K."/>
            <person name="Spirin V."/>
            <person name="Szebenyi C."/>
            <person name="Tomsovsky M."/>
            <person name="Tulloss R.E."/>
            <person name="Uehling J."/>
            <person name="Grigoriev I.V."/>
            <person name="Vagvolgyi C."/>
            <person name="Papp T."/>
            <person name="Martin F.M."/>
            <person name="Miettinen O."/>
            <person name="Hibbett D.S."/>
            <person name="Nagy L.G."/>
        </authorList>
    </citation>
    <scope>NUCLEOTIDE SEQUENCE [LARGE SCALE GENOMIC DNA]</scope>
    <source>
        <strain evidence="1 2">NL-1719</strain>
    </source>
</reference>
<protein>
    <submittedName>
        <fullName evidence="1">Uncharacterized protein</fullName>
    </submittedName>
</protein>
<dbReference type="Proteomes" id="UP000308600">
    <property type="component" value="Unassembled WGS sequence"/>
</dbReference>
<dbReference type="EMBL" id="ML209945">
    <property type="protein sequence ID" value="TFK57864.1"/>
    <property type="molecule type" value="Genomic_DNA"/>
</dbReference>
<keyword evidence="2" id="KW-1185">Reference proteome</keyword>
<proteinExistence type="predicted"/>
<organism evidence="1 2">
    <name type="scientific">Pluteus cervinus</name>
    <dbReference type="NCBI Taxonomy" id="181527"/>
    <lineage>
        <taxon>Eukaryota</taxon>
        <taxon>Fungi</taxon>
        <taxon>Dikarya</taxon>
        <taxon>Basidiomycota</taxon>
        <taxon>Agaricomycotina</taxon>
        <taxon>Agaricomycetes</taxon>
        <taxon>Agaricomycetidae</taxon>
        <taxon>Agaricales</taxon>
        <taxon>Pluteineae</taxon>
        <taxon>Pluteaceae</taxon>
        <taxon>Pluteus</taxon>
    </lineage>
</organism>
<evidence type="ECO:0000313" key="2">
    <source>
        <dbReference type="Proteomes" id="UP000308600"/>
    </source>
</evidence>
<sequence length="243" mass="27838">MKNIKLVIRKEDPGQSPIFLGFESIVFGGLPHQLKFLLYTKIQDGSPQYQHQPKCQTRTTYGQTVGGTTEFQWQIDEAFAFTTSIVSITVLRWQRLWIDHPIAVALISVDDILTHLLQNPDTALHISLHSGYTVSITFKQTSLQSIIKQIQLSHAVLQMLEKVERPFKELFNTTSTLSEFFSVVKPVIELLSILHDKLQNHNLASGQLAELIEMMNKILGLFDQVQYVLKKHWQLPSFHTMKL</sequence>